<dbReference type="PANTHER" id="PTHR10366">
    <property type="entry name" value="NAD DEPENDENT EPIMERASE/DEHYDRATASE"/>
    <property type="match status" value="1"/>
</dbReference>
<dbReference type="GO" id="GO:0016616">
    <property type="term" value="F:oxidoreductase activity, acting on the CH-OH group of donors, NAD or NADP as acceptor"/>
    <property type="evidence" value="ECO:0007669"/>
    <property type="project" value="TreeGrafter"/>
</dbReference>
<dbReference type="EMBL" id="MDGQ01000003">
    <property type="protein sequence ID" value="OEK06354.1"/>
    <property type="molecule type" value="Genomic_DNA"/>
</dbReference>
<accession>A0A1E5T4P2</accession>
<dbReference type="Pfam" id="PF01370">
    <property type="entry name" value="Epimerase"/>
    <property type="match status" value="1"/>
</dbReference>
<dbReference type="FunFam" id="3.40.50.720:FF:000336">
    <property type="entry name" value="Aldehyde reductase"/>
    <property type="match status" value="1"/>
</dbReference>
<keyword evidence="5" id="KW-1185">Reference proteome</keyword>
<dbReference type="InterPro" id="IPR036291">
    <property type="entry name" value="NAD(P)-bd_dom_sf"/>
</dbReference>
<evidence type="ECO:0000313" key="4">
    <source>
        <dbReference type="EMBL" id="OEK06354.1"/>
    </source>
</evidence>
<evidence type="ECO:0000313" key="5">
    <source>
        <dbReference type="Proteomes" id="UP000095552"/>
    </source>
</evidence>
<name>A0A1E5T4P2_9BACT</name>
<evidence type="ECO:0000256" key="1">
    <source>
        <dbReference type="ARBA" id="ARBA00023002"/>
    </source>
</evidence>
<protein>
    <recommendedName>
        <fullName evidence="3">NAD-dependent epimerase/dehydratase domain-containing protein</fullName>
    </recommendedName>
</protein>
<evidence type="ECO:0000259" key="3">
    <source>
        <dbReference type="Pfam" id="PF01370"/>
    </source>
</evidence>
<dbReference type="Gene3D" id="3.40.50.720">
    <property type="entry name" value="NAD(P)-binding Rossmann-like Domain"/>
    <property type="match status" value="1"/>
</dbReference>
<dbReference type="CDD" id="cd05227">
    <property type="entry name" value="AR_SDR_e"/>
    <property type="match status" value="1"/>
</dbReference>
<reference evidence="4 5" key="1">
    <citation type="submission" date="2016-08" db="EMBL/GenBank/DDBJ databases">
        <title>Draft genome of Fabibacter sp. strain SK-8.</title>
        <authorList>
            <person name="Wong S.-K."/>
            <person name="Hamasaki K."/>
            <person name="Yoshizawa S."/>
        </authorList>
    </citation>
    <scope>NUCLEOTIDE SEQUENCE [LARGE SCALE GENOMIC DNA]</scope>
    <source>
        <strain evidence="4 5">SK-8</strain>
    </source>
</reference>
<organism evidence="4 5">
    <name type="scientific">Roseivirga misakiensis</name>
    <dbReference type="NCBI Taxonomy" id="1563681"/>
    <lineage>
        <taxon>Bacteria</taxon>
        <taxon>Pseudomonadati</taxon>
        <taxon>Bacteroidota</taxon>
        <taxon>Cytophagia</taxon>
        <taxon>Cytophagales</taxon>
        <taxon>Roseivirgaceae</taxon>
        <taxon>Roseivirga</taxon>
    </lineage>
</organism>
<comment type="similarity">
    <text evidence="2">Belongs to the NAD(P)-dependent epimerase/dehydratase family. Dihydroflavonol-4-reductase subfamily.</text>
</comment>
<proteinExistence type="inferred from homology"/>
<comment type="caution">
    <text evidence="4">The sequence shown here is derived from an EMBL/GenBank/DDBJ whole genome shotgun (WGS) entry which is preliminary data.</text>
</comment>
<dbReference type="STRING" id="1563681.BFP71_01365"/>
<dbReference type="RefSeq" id="WP_069833665.1">
    <property type="nucleotide sequence ID" value="NZ_MDGQ01000003.1"/>
</dbReference>
<gene>
    <name evidence="4" type="ORF">BFP71_01365</name>
</gene>
<dbReference type="OrthoDB" id="9778052at2"/>
<dbReference type="InterPro" id="IPR001509">
    <property type="entry name" value="Epimerase_deHydtase"/>
</dbReference>
<evidence type="ECO:0000256" key="2">
    <source>
        <dbReference type="ARBA" id="ARBA00023445"/>
    </source>
</evidence>
<dbReference type="InterPro" id="IPR050425">
    <property type="entry name" value="NAD(P)_dehydrat-like"/>
</dbReference>
<dbReference type="SUPFAM" id="SSF51735">
    <property type="entry name" value="NAD(P)-binding Rossmann-fold domains"/>
    <property type="match status" value="1"/>
</dbReference>
<dbReference type="AlphaFoldDB" id="A0A1E5T4P2"/>
<sequence>MSKILVTGATGFIGSHIVVQLLNTGHEVVGSMRDLKRAERMREVYAEHVSDLSNLSFVALELLNDDGWADALKGVDYVIHTASPIPARLPRRERDIIVPAVEGTKRVLKFAAEAGVKRLVLTSSIVAIMYGHEANRTRFTEEDWSNPNHPKDKSAYTKSKTLAEKAAWEFMEKDESGLELSVINPGLVLGPILEADFGTSAMVVKKLLDGAFPGNPKIGWPVVDVRDVAALHIVAMTHPKAKGERFMAANDFMWVKDIAKVLKEKVPNLSRRVSDKDIPVWMVKALSNFDREVKSVSFELDKKRVNVSKKGFQLLGWTPRPNSDAIVATAKTLSKYGGLKL</sequence>
<dbReference type="Proteomes" id="UP000095552">
    <property type="component" value="Unassembled WGS sequence"/>
</dbReference>
<keyword evidence="1" id="KW-0560">Oxidoreductase</keyword>
<feature type="domain" description="NAD-dependent epimerase/dehydratase" evidence="3">
    <location>
        <begin position="4"/>
        <end position="244"/>
    </location>
</feature>
<dbReference type="PANTHER" id="PTHR10366:SF564">
    <property type="entry name" value="STEROL-4-ALPHA-CARBOXYLATE 3-DEHYDROGENASE, DECARBOXYLATING"/>
    <property type="match status" value="1"/>
</dbReference>